<dbReference type="Pfam" id="PF20965">
    <property type="entry name" value="DZF_C"/>
    <property type="match status" value="1"/>
</dbReference>
<dbReference type="SMART" id="SM00451">
    <property type="entry name" value="ZnF_U1"/>
    <property type="match status" value="3"/>
</dbReference>
<dbReference type="Gene3D" id="1.10.1410.40">
    <property type="match status" value="1"/>
</dbReference>
<name>T1ED59_HELRO</name>
<dbReference type="InterPro" id="IPR003604">
    <property type="entry name" value="Matrin/U1-like-C_Znf_C2H2"/>
</dbReference>
<dbReference type="GeneID" id="20194511"/>
<dbReference type="PROSITE" id="PS51703">
    <property type="entry name" value="DZF"/>
    <property type="match status" value="1"/>
</dbReference>
<feature type="region of interest" description="Disordered" evidence="1">
    <location>
        <begin position="828"/>
        <end position="849"/>
    </location>
</feature>
<dbReference type="EnsemblMetazoa" id="HelroT101626">
    <property type="protein sequence ID" value="HelroP101626"/>
    <property type="gene ID" value="HelroG101626"/>
</dbReference>
<proteinExistence type="predicted"/>
<feature type="compositionally biased region" description="Low complexity" evidence="1">
    <location>
        <begin position="647"/>
        <end position="682"/>
    </location>
</feature>
<dbReference type="EMBL" id="KB097144">
    <property type="protein sequence ID" value="ESN98446.1"/>
    <property type="molecule type" value="Genomic_DNA"/>
</dbReference>
<dbReference type="Pfam" id="PF07528">
    <property type="entry name" value="DZF_N"/>
    <property type="match status" value="1"/>
</dbReference>
<dbReference type="OrthoDB" id="8898434at2759"/>
<dbReference type="InterPro" id="IPR006561">
    <property type="entry name" value="DZF_dom"/>
</dbReference>
<reference evidence="4" key="3">
    <citation type="submission" date="2015-06" db="UniProtKB">
        <authorList>
            <consortium name="EnsemblMetazoa"/>
        </authorList>
    </citation>
    <scope>IDENTIFICATION</scope>
</reference>
<dbReference type="InterPro" id="IPR013087">
    <property type="entry name" value="Znf_C2H2_type"/>
</dbReference>
<evidence type="ECO:0000313" key="5">
    <source>
        <dbReference type="Proteomes" id="UP000015101"/>
    </source>
</evidence>
<dbReference type="GO" id="GO:0003727">
    <property type="term" value="F:single-stranded RNA binding"/>
    <property type="evidence" value="ECO:0000318"/>
    <property type="project" value="GO_Central"/>
</dbReference>
<keyword evidence="5" id="KW-1185">Reference proteome</keyword>
<dbReference type="PANTHER" id="PTHR45762">
    <property type="entry name" value="ZINC FINGER RNA-BINDING PROTEIN"/>
    <property type="match status" value="1"/>
</dbReference>
<dbReference type="RefSeq" id="XP_009023403.1">
    <property type="nucleotide sequence ID" value="XM_009025155.1"/>
</dbReference>
<evidence type="ECO:0000313" key="3">
    <source>
        <dbReference type="EMBL" id="ESN98446.1"/>
    </source>
</evidence>
<feature type="region of interest" description="Disordered" evidence="1">
    <location>
        <begin position="422"/>
        <end position="441"/>
    </location>
</feature>
<dbReference type="OMA" id="TRPWCGV"/>
<dbReference type="eggNOG" id="KOG3792">
    <property type="taxonomic scope" value="Eukaryota"/>
</dbReference>
<feature type="compositionally biased region" description="Basic and acidic residues" evidence="1">
    <location>
        <begin position="692"/>
        <end position="704"/>
    </location>
</feature>
<feature type="region of interest" description="Disordered" evidence="1">
    <location>
        <begin position="634"/>
        <end position="724"/>
    </location>
</feature>
<dbReference type="PANTHER" id="PTHR45762:SF3">
    <property type="entry name" value="ZINC-FINGER PROTEIN AT 72D, ISOFORM B"/>
    <property type="match status" value="1"/>
</dbReference>
<reference evidence="5" key="1">
    <citation type="submission" date="2012-12" db="EMBL/GenBank/DDBJ databases">
        <authorList>
            <person name="Hellsten U."/>
            <person name="Grimwood J."/>
            <person name="Chapman J.A."/>
            <person name="Shapiro H."/>
            <person name="Aerts A."/>
            <person name="Otillar R.P."/>
            <person name="Terry A.Y."/>
            <person name="Boore J.L."/>
            <person name="Simakov O."/>
            <person name="Marletaz F."/>
            <person name="Cho S.-J."/>
            <person name="Edsinger-Gonzales E."/>
            <person name="Havlak P."/>
            <person name="Kuo D.-H."/>
            <person name="Larsson T."/>
            <person name="Lv J."/>
            <person name="Arendt D."/>
            <person name="Savage R."/>
            <person name="Osoegawa K."/>
            <person name="de Jong P."/>
            <person name="Lindberg D.R."/>
            <person name="Seaver E.C."/>
            <person name="Weisblat D.A."/>
            <person name="Putnam N.H."/>
            <person name="Grigoriev I.V."/>
            <person name="Rokhsar D.S."/>
        </authorList>
    </citation>
    <scope>NUCLEOTIDE SEQUENCE</scope>
</reference>
<dbReference type="STRING" id="6412.T1ED59"/>
<dbReference type="HOGENOM" id="CLU_285174_0_0_1"/>
<dbReference type="InterPro" id="IPR049402">
    <property type="entry name" value="DZF_dom_C"/>
</dbReference>
<dbReference type="SMART" id="SM00572">
    <property type="entry name" value="DZF"/>
    <property type="match status" value="1"/>
</dbReference>
<dbReference type="SMART" id="SM00355">
    <property type="entry name" value="ZnF_C2H2"/>
    <property type="match status" value="3"/>
</dbReference>
<feature type="region of interest" description="Disordered" evidence="1">
    <location>
        <begin position="143"/>
        <end position="165"/>
    </location>
</feature>
<dbReference type="Gene3D" id="3.30.460.10">
    <property type="entry name" value="Beta Polymerase, domain 2"/>
    <property type="match status" value="1"/>
</dbReference>
<feature type="region of interest" description="Disordered" evidence="1">
    <location>
        <begin position="301"/>
        <end position="350"/>
    </location>
</feature>
<dbReference type="Pfam" id="PF12874">
    <property type="entry name" value="zf-met"/>
    <property type="match status" value="2"/>
</dbReference>
<dbReference type="AlphaFoldDB" id="T1ED59"/>
<evidence type="ECO:0000313" key="4">
    <source>
        <dbReference type="EnsemblMetazoa" id="HelroP101626"/>
    </source>
</evidence>
<feature type="compositionally biased region" description="Basic and acidic residues" evidence="1">
    <location>
        <begin position="828"/>
        <end position="837"/>
    </location>
</feature>
<organism evidence="4 5">
    <name type="scientific">Helobdella robusta</name>
    <name type="common">Californian leech</name>
    <dbReference type="NCBI Taxonomy" id="6412"/>
    <lineage>
        <taxon>Eukaryota</taxon>
        <taxon>Metazoa</taxon>
        <taxon>Spiralia</taxon>
        <taxon>Lophotrochozoa</taxon>
        <taxon>Annelida</taxon>
        <taxon>Clitellata</taxon>
        <taxon>Hirudinea</taxon>
        <taxon>Rhynchobdellida</taxon>
        <taxon>Glossiphoniidae</taxon>
        <taxon>Helobdella</taxon>
    </lineage>
</organism>
<dbReference type="InterPro" id="IPR049401">
    <property type="entry name" value="DZF_dom_N"/>
</dbReference>
<dbReference type="PROSITE" id="PS00028">
    <property type="entry name" value="ZINC_FINGER_C2H2_1"/>
    <property type="match status" value="1"/>
</dbReference>
<protein>
    <recommendedName>
        <fullName evidence="2">DZF domain-containing protein</fullName>
    </recommendedName>
</protein>
<feature type="compositionally biased region" description="Gly residues" evidence="1">
    <location>
        <begin position="429"/>
        <end position="440"/>
    </location>
</feature>
<dbReference type="CTD" id="20194511"/>
<dbReference type="EMBL" id="AMQM01005876">
    <property type="status" value="NOT_ANNOTATED_CDS"/>
    <property type="molecule type" value="Genomic_DNA"/>
</dbReference>
<feature type="domain" description="DZF" evidence="2">
    <location>
        <begin position="490"/>
        <end position="1087"/>
    </location>
</feature>
<feature type="compositionally biased region" description="Gly residues" evidence="1">
    <location>
        <begin position="144"/>
        <end position="156"/>
    </location>
</feature>
<feature type="compositionally biased region" description="Low complexity" evidence="1">
    <location>
        <begin position="838"/>
        <end position="849"/>
    </location>
</feature>
<dbReference type="KEGG" id="hro:HELRODRAFT_101626"/>
<evidence type="ECO:0000259" key="2">
    <source>
        <dbReference type="PROSITE" id="PS51703"/>
    </source>
</evidence>
<dbReference type="FunFam" id="3.30.460.10:FF:000098">
    <property type="entry name" value="Uncharacterized protein"/>
    <property type="match status" value="1"/>
</dbReference>
<dbReference type="Proteomes" id="UP000015101">
    <property type="component" value="Unassembled WGS sequence"/>
</dbReference>
<feature type="compositionally biased region" description="Polar residues" evidence="1">
    <location>
        <begin position="301"/>
        <end position="318"/>
    </location>
</feature>
<sequence length="1087" mass="118654">MDPNAWNYGYYGGTLDHYNIYPTQYPPQALYPANYQQIPVAAPTPNYGPYGTLIASPVSQNVSAKGHMPTYSTDTAHLMKQQPLFKQDGSQKTVNHLKIETAVGPKEATTSTTTTGFTYKGLDDAVYKAAKSYLAEKQHVGSKASGGGGGGVGGGNWSKERFRSGRGPVIDPNQWKYCELCKCTCAGELAYKAHIQGKAHKKKESQGNHALILSGSKGHMYCQLCDVSCSSSDAYASHIRGAKHQKILRVQTKMGKNIPDEGTGTTAGSSSASAASSASPAKKVIVCPRINFVGGQTLNSTMSSKSVTGAPSTTTTSADPIGPTAPPTYASAAAGFKRQGSPADEDSNETPVGLEYVLESMNETNTAIQFYCKLCECSFSDPHAKYVHSKGRRHRLQYKKKVDPTLKVDSVPSYLDRLKGQWKNKRKGGGGGMTTGGRGMIGRSDMYRQQAETLKYEKELLQWQLMKTATNSGGGMDAIGGSDSVSGAGRLFPSTYQQHLATDVDSCFNLAFDNQHMVFKHNSIYPTEHELSAVQEFVSTCERSLKLVSDELNKLDNRRILKGVMRVGLLAKGLLIRDALQLELVILTSEKPTKKLLLFIAENMPKLIATFSTEKYAVEISPDVTHLKIYVPTVEEDTEQEQEPTATTTTTNNNNNNIDNNDNNNNDNSNDNNNNDNNNNNNVGAESNADSQGRDDTNLKRNDDATDNNNDDDDNNNDKDGENYIDENGEEMQVIDTASGDDDGADANLEADYATEDADENYYNDDGEQEEYDDDGGGCDGGDYDQMEGEEELADEGSEEMKEEVKKALRTIVCYIFVAPNISDNYKPAKTEKESTTDTKATTTSATTASTATTTTAASVTTLTTTAGTSFLPGLSTDVAVASDQTVDSTSSSSAGINDGNDYIDEPVCAWALTELKRTKWFHNTMIMNEACTVLIRVLIDFCKRIPTWTPMGQWTLELLVERCMSLDHNVSPAVGLRRVFEIVSSGIFLRDGWGLLDPLNRPTNRAEGSKDDLSNRVDASDHMCTQEKEDVTNSAQHALRLIAHGQIYKVLGISKLPPPAPRPLPSFHHQQDANRIPPLMKRMRYM</sequence>
<feature type="compositionally biased region" description="Acidic residues" evidence="1">
    <location>
        <begin position="705"/>
        <end position="715"/>
    </location>
</feature>
<dbReference type="InterPro" id="IPR036236">
    <property type="entry name" value="Znf_C2H2_sf"/>
</dbReference>
<dbReference type="FunFam" id="1.10.1410.40:FF:000001">
    <property type="entry name" value="interleukin enhancer-binding factor 3 isoform X1"/>
    <property type="match status" value="1"/>
</dbReference>
<dbReference type="SUPFAM" id="SSF57667">
    <property type="entry name" value="beta-beta-alpha zinc fingers"/>
    <property type="match status" value="3"/>
</dbReference>
<gene>
    <name evidence="4" type="primary">20194511</name>
    <name evidence="3" type="ORF">HELRODRAFT_101626</name>
</gene>
<evidence type="ECO:0000256" key="1">
    <source>
        <dbReference type="SAM" id="MobiDB-lite"/>
    </source>
</evidence>
<dbReference type="GO" id="GO:0003725">
    <property type="term" value="F:double-stranded RNA binding"/>
    <property type="evidence" value="ECO:0000318"/>
    <property type="project" value="GO_Central"/>
</dbReference>
<dbReference type="InterPro" id="IPR043519">
    <property type="entry name" value="NT_sf"/>
</dbReference>
<dbReference type="InParanoid" id="T1ED59"/>
<dbReference type="FunCoup" id="T1ED59">
    <property type="interactions" value="1324"/>
</dbReference>
<accession>T1ED59</accession>
<feature type="region of interest" description="Disordered" evidence="1">
    <location>
        <begin position="754"/>
        <end position="783"/>
    </location>
</feature>
<dbReference type="GO" id="GO:0008270">
    <property type="term" value="F:zinc ion binding"/>
    <property type="evidence" value="ECO:0007669"/>
    <property type="project" value="InterPro"/>
</dbReference>
<dbReference type="Gene3D" id="3.30.160.60">
    <property type="entry name" value="Classic Zinc Finger"/>
    <property type="match status" value="2"/>
</dbReference>
<reference evidence="3 5" key="2">
    <citation type="journal article" date="2013" name="Nature">
        <title>Insights into bilaterian evolution from three spiralian genomes.</title>
        <authorList>
            <person name="Simakov O."/>
            <person name="Marletaz F."/>
            <person name="Cho S.J."/>
            <person name="Edsinger-Gonzales E."/>
            <person name="Havlak P."/>
            <person name="Hellsten U."/>
            <person name="Kuo D.H."/>
            <person name="Larsson T."/>
            <person name="Lv J."/>
            <person name="Arendt D."/>
            <person name="Savage R."/>
            <person name="Osoegawa K."/>
            <person name="de Jong P."/>
            <person name="Grimwood J."/>
            <person name="Chapman J.A."/>
            <person name="Shapiro H."/>
            <person name="Aerts A."/>
            <person name="Otillar R.P."/>
            <person name="Terry A.Y."/>
            <person name="Boore J.L."/>
            <person name="Grigoriev I.V."/>
            <person name="Lindberg D.R."/>
            <person name="Seaver E.C."/>
            <person name="Weisblat D.A."/>
            <person name="Putnam N.H."/>
            <person name="Rokhsar D.S."/>
        </authorList>
    </citation>
    <scope>NUCLEOTIDE SEQUENCE</scope>
</reference>